<name>A0ABQ1MP72_9BACT</name>
<comment type="caution">
    <text evidence="1">The sequence shown here is derived from an EMBL/GenBank/DDBJ whole genome shotgun (WGS) entry which is preliminary data.</text>
</comment>
<accession>A0ABQ1MP72</accession>
<evidence type="ECO:0008006" key="3">
    <source>
        <dbReference type="Google" id="ProtNLM"/>
    </source>
</evidence>
<dbReference type="SUPFAM" id="SSF101898">
    <property type="entry name" value="NHL repeat"/>
    <property type="match status" value="1"/>
</dbReference>
<dbReference type="EMBL" id="BMEC01000009">
    <property type="protein sequence ID" value="GGC41812.1"/>
    <property type="molecule type" value="Genomic_DNA"/>
</dbReference>
<gene>
    <name evidence="1" type="ORF">GCM10011506_29230</name>
</gene>
<reference evidence="2" key="1">
    <citation type="journal article" date="2019" name="Int. J. Syst. Evol. Microbiol.">
        <title>The Global Catalogue of Microorganisms (GCM) 10K type strain sequencing project: providing services to taxonomists for standard genome sequencing and annotation.</title>
        <authorList>
            <consortium name="The Broad Institute Genomics Platform"/>
            <consortium name="The Broad Institute Genome Sequencing Center for Infectious Disease"/>
            <person name="Wu L."/>
            <person name="Ma J."/>
        </authorList>
    </citation>
    <scope>NUCLEOTIDE SEQUENCE [LARGE SCALE GENOMIC DNA]</scope>
    <source>
        <strain evidence="2">CGMCC 1.10832</strain>
    </source>
</reference>
<evidence type="ECO:0000313" key="1">
    <source>
        <dbReference type="EMBL" id="GGC41812.1"/>
    </source>
</evidence>
<evidence type="ECO:0000313" key="2">
    <source>
        <dbReference type="Proteomes" id="UP000636010"/>
    </source>
</evidence>
<sequence length="281" mass="31958">MYPSFLFSQKIIELGSLPEILSGSSGLEFSKSGNIWTINDHGKPVLYQLTKDSFTINKTVYLNNKIKDWEDLTSDDHGNFYIGDFGNNDNNRTDLKIYIIPDPDSIAEKIYTAKIIRFKLSDQKTFPPPKGKLEFDIEAMIHFNGNIYLFSKSRGNPFKGQIKVYKLTDQPGEHIAQLKDTFYTGEGLMLENWITGATISRQNGILALLSHNKIFFFSCFKGDDFFNGNFEMLPLDHFSQKEAIDFDDTQGTYLITDELTRGILGGKIYSIAIPDSIYNCD</sequence>
<dbReference type="Proteomes" id="UP000636010">
    <property type="component" value="Unassembled WGS sequence"/>
</dbReference>
<proteinExistence type="predicted"/>
<keyword evidence="2" id="KW-1185">Reference proteome</keyword>
<organism evidence="1 2">
    <name type="scientific">Marivirga lumbricoides</name>
    <dbReference type="NCBI Taxonomy" id="1046115"/>
    <lineage>
        <taxon>Bacteria</taxon>
        <taxon>Pseudomonadati</taxon>
        <taxon>Bacteroidota</taxon>
        <taxon>Cytophagia</taxon>
        <taxon>Cytophagales</taxon>
        <taxon>Marivirgaceae</taxon>
        <taxon>Marivirga</taxon>
    </lineage>
</organism>
<protein>
    <recommendedName>
        <fullName evidence="3">SMP-30/Gluconolactonase/LRE-like region domain-containing protein</fullName>
    </recommendedName>
</protein>